<evidence type="ECO:0000313" key="3">
    <source>
        <dbReference type="Proteomes" id="UP000016934"/>
    </source>
</evidence>
<gene>
    <name evidence="2" type="ORF">COCSADRAFT_288336</name>
</gene>
<keyword evidence="1" id="KW-1133">Transmembrane helix</keyword>
<keyword evidence="1" id="KW-0472">Membrane</keyword>
<sequence length="89" mass="10188">MSIMVICYSFSYFPLLRYLAVGVFLPCFLTFSVASLSSHTGKHRSIATTISGFFFFWRGERSDECDGGFLHAFNTVKRKIKVGWSKCRK</sequence>
<reference evidence="3" key="2">
    <citation type="journal article" date="2013" name="PLoS Genet.">
        <title>Comparative genome structure, secondary metabolite, and effector coding capacity across Cochliobolus pathogens.</title>
        <authorList>
            <person name="Condon B.J."/>
            <person name="Leng Y."/>
            <person name="Wu D."/>
            <person name="Bushley K.E."/>
            <person name="Ohm R.A."/>
            <person name="Otillar R."/>
            <person name="Martin J."/>
            <person name="Schackwitz W."/>
            <person name="Grimwood J."/>
            <person name="MohdZainudin N."/>
            <person name="Xue C."/>
            <person name="Wang R."/>
            <person name="Manning V.A."/>
            <person name="Dhillon B."/>
            <person name="Tu Z.J."/>
            <person name="Steffenson B.J."/>
            <person name="Salamov A."/>
            <person name="Sun H."/>
            <person name="Lowry S."/>
            <person name="LaButti K."/>
            <person name="Han J."/>
            <person name="Copeland A."/>
            <person name="Lindquist E."/>
            <person name="Barry K."/>
            <person name="Schmutz J."/>
            <person name="Baker S.E."/>
            <person name="Ciuffetti L.M."/>
            <person name="Grigoriev I.V."/>
            <person name="Zhong S."/>
            <person name="Turgeon B.G."/>
        </authorList>
    </citation>
    <scope>NUCLEOTIDE SEQUENCE [LARGE SCALE GENOMIC DNA]</scope>
    <source>
        <strain evidence="3">ND90Pr / ATCC 201652</strain>
    </source>
</reference>
<name>M2SJF0_COCSN</name>
<dbReference type="RefSeq" id="XP_007697002.1">
    <property type="nucleotide sequence ID" value="XM_007698812.1"/>
</dbReference>
<feature type="transmembrane region" description="Helical" evidence="1">
    <location>
        <begin position="15"/>
        <end position="36"/>
    </location>
</feature>
<organism evidence="2 3">
    <name type="scientific">Cochliobolus sativus (strain ND90Pr / ATCC 201652)</name>
    <name type="common">Common root rot and spot blotch fungus</name>
    <name type="synonym">Bipolaris sorokiniana</name>
    <dbReference type="NCBI Taxonomy" id="665912"/>
    <lineage>
        <taxon>Eukaryota</taxon>
        <taxon>Fungi</taxon>
        <taxon>Dikarya</taxon>
        <taxon>Ascomycota</taxon>
        <taxon>Pezizomycotina</taxon>
        <taxon>Dothideomycetes</taxon>
        <taxon>Pleosporomycetidae</taxon>
        <taxon>Pleosporales</taxon>
        <taxon>Pleosporineae</taxon>
        <taxon>Pleosporaceae</taxon>
        <taxon>Bipolaris</taxon>
    </lineage>
</organism>
<protein>
    <submittedName>
        <fullName evidence="2">Uncharacterized protein</fullName>
    </submittedName>
</protein>
<dbReference type="GeneID" id="19135923"/>
<evidence type="ECO:0000256" key="1">
    <source>
        <dbReference type="SAM" id="Phobius"/>
    </source>
</evidence>
<dbReference type="HOGENOM" id="CLU_2454590_0_0_1"/>
<evidence type="ECO:0000313" key="2">
    <source>
        <dbReference type="EMBL" id="EMD67318.1"/>
    </source>
</evidence>
<keyword evidence="1" id="KW-0812">Transmembrane</keyword>
<dbReference type="Proteomes" id="UP000016934">
    <property type="component" value="Unassembled WGS sequence"/>
</dbReference>
<keyword evidence="3" id="KW-1185">Reference proteome</keyword>
<accession>M2SJF0</accession>
<dbReference type="EMBL" id="KB445639">
    <property type="protein sequence ID" value="EMD67318.1"/>
    <property type="molecule type" value="Genomic_DNA"/>
</dbReference>
<proteinExistence type="predicted"/>
<dbReference type="KEGG" id="bsc:COCSADRAFT_288336"/>
<dbReference type="AlphaFoldDB" id="M2SJF0"/>
<reference evidence="2 3" key="1">
    <citation type="journal article" date="2012" name="PLoS Pathog.">
        <title>Diverse lifestyles and strategies of plant pathogenesis encoded in the genomes of eighteen Dothideomycetes fungi.</title>
        <authorList>
            <person name="Ohm R.A."/>
            <person name="Feau N."/>
            <person name="Henrissat B."/>
            <person name="Schoch C.L."/>
            <person name="Horwitz B.A."/>
            <person name="Barry K.W."/>
            <person name="Condon B.J."/>
            <person name="Copeland A.C."/>
            <person name="Dhillon B."/>
            <person name="Glaser F."/>
            <person name="Hesse C.N."/>
            <person name="Kosti I."/>
            <person name="LaButti K."/>
            <person name="Lindquist E.A."/>
            <person name="Lucas S."/>
            <person name="Salamov A.A."/>
            <person name="Bradshaw R.E."/>
            <person name="Ciuffetti L."/>
            <person name="Hamelin R.C."/>
            <person name="Kema G.H.J."/>
            <person name="Lawrence C."/>
            <person name="Scott J.A."/>
            <person name="Spatafora J.W."/>
            <person name="Turgeon B.G."/>
            <person name="de Wit P.J.G.M."/>
            <person name="Zhong S."/>
            <person name="Goodwin S.B."/>
            <person name="Grigoriev I.V."/>
        </authorList>
    </citation>
    <scope>NUCLEOTIDE SEQUENCE [LARGE SCALE GENOMIC DNA]</scope>
    <source>
        <strain evidence="3">ND90Pr / ATCC 201652</strain>
    </source>
</reference>